<evidence type="ECO:0000313" key="2">
    <source>
        <dbReference type="Proteomes" id="UP000059680"/>
    </source>
</evidence>
<dbReference type="AlphaFoldDB" id="A0A0P0WKG8"/>
<dbReference type="EMBL" id="AP014961">
    <property type="protein sequence ID" value="BAS93262.1"/>
    <property type="molecule type" value="Genomic_DNA"/>
</dbReference>
<sequence length="87" mass="9277">MLFSTSDSRASQTDSSAASLDAAVPLAFLAASNLCFSARWKAGGSEPPSSPPDSLLLCCSIFHRVHEQNAQLYPCACKVLLQTLVKF</sequence>
<keyword evidence="2" id="KW-1185">Reference proteome</keyword>
<evidence type="ECO:0000313" key="1">
    <source>
        <dbReference type="EMBL" id="BAS93262.1"/>
    </source>
</evidence>
<reference evidence="2" key="1">
    <citation type="journal article" date="2005" name="Nature">
        <title>The map-based sequence of the rice genome.</title>
        <authorList>
            <consortium name="International rice genome sequencing project (IRGSP)"/>
            <person name="Matsumoto T."/>
            <person name="Wu J."/>
            <person name="Kanamori H."/>
            <person name="Katayose Y."/>
            <person name="Fujisawa M."/>
            <person name="Namiki N."/>
            <person name="Mizuno H."/>
            <person name="Yamamoto K."/>
            <person name="Antonio B.A."/>
            <person name="Baba T."/>
            <person name="Sakata K."/>
            <person name="Nagamura Y."/>
            <person name="Aoki H."/>
            <person name="Arikawa K."/>
            <person name="Arita K."/>
            <person name="Bito T."/>
            <person name="Chiden Y."/>
            <person name="Fujitsuka N."/>
            <person name="Fukunaka R."/>
            <person name="Hamada M."/>
            <person name="Harada C."/>
            <person name="Hayashi A."/>
            <person name="Hijishita S."/>
            <person name="Honda M."/>
            <person name="Hosokawa S."/>
            <person name="Ichikawa Y."/>
            <person name="Idonuma A."/>
            <person name="Iijima M."/>
            <person name="Ikeda M."/>
            <person name="Ikeno M."/>
            <person name="Ito K."/>
            <person name="Ito S."/>
            <person name="Ito T."/>
            <person name="Ito Y."/>
            <person name="Ito Y."/>
            <person name="Iwabuchi A."/>
            <person name="Kamiya K."/>
            <person name="Karasawa W."/>
            <person name="Kurita K."/>
            <person name="Katagiri S."/>
            <person name="Kikuta A."/>
            <person name="Kobayashi H."/>
            <person name="Kobayashi N."/>
            <person name="Machita K."/>
            <person name="Maehara T."/>
            <person name="Masukawa M."/>
            <person name="Mizubayashi T."/>
            <person name="Mukai Y."/>
            <person name="Nagasaki H."/>
            <person name="Nagata Y."/>
            <person name="Naito S."/>
            <person name="Nakashima M."/>
            <person name="Nakama Y."/>
            <person name="Nakamichi Y."/>
            <person name="Nakamura M."/>
            <person name="Meguro A."/>
            <person name="Negishi M."/>
            <person name="Ohta I."/>
            <person name="Ohta T."/>
            <person name="Okamoto M."/>
            <person name="Ono N."/>
            <person name="Saji S."/>
            <person name="Sakaguchi M."/>
            <person name="Sakai K."/>
            <person name="Shibata M."/>
            <person name="Shimokawa T."/>
            <person name="Song J."/>
            <person name="Takazaki Y."/>
            <person name="Terasawa K."/>
            <person name="Tsugane M."/>
            <person name="Tsuji K."/>
            <person name="Ueda S."/>
            <person name="Waki K."/>
            <person name="Yamagata H."/>
            <person name="Yamamoto M."/>
            <person name="Yamamoto S."/>
            <person name="Yamane H."/>
            <person name="Yoshiki S."/>
            <person name="Yoshihara R."/>
            <person name="Yukawa K."/>
            <person name="Zhong H."/>
            <person name="Yano M."/>
            <person name="Yuan Q."/>
            <person name="Ouyang S."/>
            <person name="Liu J."/>
            <person name="Jones K.M."/>
            <person name="Gansberger K."/>
            <person name="Moffat K."/>
            <person name="Hill J."/>
            <person name="Bera J."/>
            <person name="Fadrosh D."/>
            <person name="Jin S."/>
            <person name="Johri S."/>
            <person name="Kim M."/>
            <person name="Overton L."/>
            <person name="Reardon M."/>
            <person name="Tsitrin T."/>
            <person name="Vuong H."/>
            <person name="Weaver B."/>
            <person name="Ciecko A."/>
            <person name="Tallon L."/>
            <person name="Jackson J."/>
            <person name="Pai G."/>
            <person name="Aken S.V."/>
            <person name="Utterback T."/>
            <person name="Reidmuller S."/>
            <person name="Feldblyum T."/>
            <person name="Hsiao J."/>
            <person name="Zismann V."/>
            <person name="Iobst S."/>
            <person name="de Vazeille A.R."/>
            <person name="Buell C.R."/>
            <person name="Ying K."/>
            <person name="Li Y."/>
            <person name="Lu T."/>
            <person name="Huang Y."/>
            <person name="Zhao Q."/>
            <person name="Feng Q."/>
            <person name="Zhang L."/>
            <person name="Zhu J."/>
            <person name="Weng Q."/>
            <person name="Mu J."/>
            <person name="Lu Y."/>
            <person name="Fan D."/>
            <person name="Liu Y."/>
            <person name="Guan J."/>
            <person name="Zhang Y."/>
            <person name="Yu S."/>
            <person name="Liu X."/>
            <person name="Zhang Y."/>
            <person name="Hong G."/>
            <person name="Han B."/>
            <person name="Choisne N."/>
            <person name="Demange N."/>
            <person name="Orjeda G."/>
            <person name="Samain S."/>
            <person name="Cattolico L."/>
            <person name="Pelletier E."/>
            <person name="Couloux A."/>
            <person name="Segurens B."/>
            <person name="Wincker P."/>
            <person name="D'Hont A."/>
            <person name="Scarpelli C."/>
            <person name="Weissenbach J."/>
            <person name="Salanoubat M."/>
            <person name="Quetier F."/>
            <person name="Yu Y."/>
            <person name="Kim H.R."/>
            <person name="Rambo T."/>
            <person name="Currie J."/>
            <person name="Collura K."/>
            <person name="Luo M."/>
            <person name="Yang T."/>
            <person name="Ammiraju J.S.S."/>
            <person name="Engler F."/>
            <person name="Soderlund C."/>
            <person name="Wing R.A."/>
            <person name="Palmer L.E."/>
            <person name="de la Bastide M."/>
            <person name="Spiegel L."/>
            <person name="Nascimento L."/>
            <person name="Zutavern T."/>
            <person name="O'Shaughnessy A."/>
            <person name="Dike S."/>
            <person name="Dedhia N."/>
            <person name="Preston R."/>
            <person name="Balija V."/>
            <person name="McCombie W.R."/>
            <person name="Chow T."/>
            <person name="Chen H."/>
            <person name="Chung M."/>
            <person name="Chen C."/>
            <person name="Shaw J."/>
            <person name="Wu H."/>
            <person name="Hsiao K."/>
            <person name="Chao Y."/>
            <person name="Chu M."/>
            <person name="Cheng C."/>
            <person name="Hour A."/>
            <person name="Lee P."/>
            <person name="Lin S."/>
            <person name="Lin Y."/>
            <person name="Liou J."/>
            <person name="Liu S."/>
            <person name="Hsing Y."/>
            <person name="Raghuvanshi S."/>
            <person name="Mohanty A."/>
            <person name="Bharti A.K."/>
            <person name="Gaur A."/>
            <person name="Gupta V."/>
            <person name="Kumar D."/>
            <person name="Ravi V."/>
            <person name="Vij S."/>
            <person name="Kapur A."/>
            <person name="Khurana P."/>
            <person name="Khurana P."/>
            <person name="Khurana J.P."/>
            <person name="Tyagi A.K."/>
            <person name="Gaikwad K."/>
            <person name="Singh A."/>
            <person name="Dalal V."/>
            <person name="Srivastava S."/>
            <person name="Dixit A."/>
            <person name="Pal A.K."/>
            <person name="Ghazi I.A."/>
            <person name="Yadav M."/>
            <person name="Pandit A."/>
            <person name="Bhargava A."/>
            <person name="Sureshbabu K."/>
            <person name="Batra K."/>
            <person name="Sharma T.R."/>
            <person name="Mohapatra T."/>
            <person name="Singh N.K."/>
            <person name="Messing J."/>
            <person name="Nelson A.B."/>
            <person name="Fuks G."/>
            <person name="Kavchok S."/>
            <person name="Keizer G."/>
            <person name="Linton E."/>
            <person name="Llaca V."/>
            <person name="Song R."/>
            <person name="Tanyolac B."/>
            <person name="Young S."/>
            <person name="Ho-Il K."/>
            <person name="Hahn J.H."/>
            <person name="Sangsakoo G."/>
            <person name="Vanavichit A."/>
            <person name="de Mattos Luiz.A.T."/>
            <person name="Zimmer P.D."/>
            <person name="Malone G."/>
            <person name="Dellagostin O."/>
            <person name="de Oliveira A.C."/>
            <person name="Bevan M."/>
            <person name="Bancroft I."/>
            <person name="Minx P."/>
            <person name="Cordum H."/>
            <person name="Wilson R."/>
            <person name="Cheng Z."/>
            <person name="Jin W."/>
            <person name="Jiang J."/>
            <person name="Leong S.A."/>
            <person name="Iwama H."/>
            <person name="Gojobori T."/>
            <person name="Itoh T."/>
            <person name="Niimura Y."/>
            <person name="Fujii Y."/>
            <person name="Habara T."/>
            <person name="Sakai H."/>
            <person name="Sato Y."/>
            <person name="Wilson G."/>
            <person name="Kumar K."/>
            <person name="McCouch S."/>
            <person name="Juretic N."/>
            <person name="Hoen D."/>
            <person name="Wright S."/>
            <person name="Bruskiewich R."/>
            <person name="Bureau T."/>
            <person name="Miyao A."/>
            <person name="Hirochika H."/>
            <person name="Nishikawa T."/>
            <person name="Kadowaki K."/>
            <person name="Sugiura M."/>
            <person name="Burr B."/>
            <person name="Sasaki T."/>
        </authorList>
    </citation>
    <scope>NUCLEOTIDE SEQUENCE [LARGE SCALE GENOMIC DNA]</scope>
    <source>
        <strain evidence="2">cv. Nipponbare</strain>
    </source>
</reference>
<gene>
    <name evidence="1" type="ordered locus">Os05g0305150</name>
    <name evidence="1" type="ORF">OSNPB_050305150</name>
</gene>
<dbReference type="InParanoid" id="A0A0P0WKG8"/>
<dbReference type="Gramene" id="Os05t0305150-00">
    <property type="protein sequence ID" value="Os05t0305150-00"/>
    <property type="gene ID" value="Os05g0305150"/>
</dbReference>
<protein>
    <submittedName>
        <fullName evidence="1">Os05g0305150 protein</fullName>
    </submittedName>
</protein>
<name>A0A0P0WKG8_ORYSJ</name>
<proteinExistence type="predicted"/>
<reference evidence="1 2" key="3">
    <citation type="journal article" date="2013" name="Rice">
        <title>Improvement of the Oryza sativa Nipponbare reference genome using next generation sequence and optical map data.</title>
        <authorList>
            <person name="Kawahara Y."/>
            <person name="de la Bastide M."/>
            <person name="Hamilton J.P."/>
            <person name="Kanamori H."/>
            <person name="McCombie W.R."/>
            <person name="Ouyang S."/>
            <person name="Schwartz D.C."/>
            <person name="Tanaka T."/>
            <person name="Wu J."/>
            <person name="Zhou S."/>
            <person name="Childs K.L."/>
            <person name="Davidson R.M."/>
            <person name="Lin H."/>
            <person name="Quesada-Ocampo L."/>
            <person name="Vaillancourt B."/>
            <person name="Sakai H."/>
            <person name="Lee S.S."/>
            <person name="Kim J."/>
            <person name="Numa H."/>
            <person name="Itoh T."/>
            <person name="Buell C.R."/>
            <person name="Matsumoto T."/>
        </authorList>
    </citation>
    <scope>NUCLEOTIDE SEQUENCE [LARGE SCALE GENOMIC DNA]</scope>
    <source>
        <strain evidence="2">cv. Nipponbare</strain>
    </source>
</reference>
<accession>A0A0P0WKG8</accession>
<organism evidence="1 2">
    <name type="scientific">Oryza sativa subsp. japonica</name>
    <name type="common">Rice</name>
    <dbReference type="NCBI Taxonomy" id="39947"/>
    <lineage>
        <taxon>Eukaryota</taxon>
        <taxon>Viridiplantae</taxon>
        <taxon>Streptophyta</taxon>
        <taxon>Embryophyta</taxon>
        <taxon>Tracheophyta</taxon>
        <taxon>Spermatophyta</taxon>
        <taxon>Magnoliopsida</taxon>
        <taxon>Liliopsida</taxon>
        <taxon>Poales</taxon>
        <taxon>Poaceae</taxon>
        <taxon>BOP clade</taxon>
        <taxon>Oryzoideae</taxon>
        <taxon>Oryzeae</taxon>
        <taxon>Oryzinae</taxon>
        <taxon>Oryza</taxon>
        <taxon>Oryza sativa</taxon>
    </lineage>
</organism>
<dbReference type="Proteomes" id="UP000059680">
    <property type="component" value="Chromosome 5"/>
</dbReference>
<reference evidence="1 2" key="2">
    <citation type="journal article" date="2013" name="Plant Cell Physiol.">
        <title>Rice Annotation Project Database (RAP-DB): an integrative and interactive database for rice genomics.</title>
        <authorList>
            <person name="Sakai H."/>
            <person name="Lee S.S."/>
            <person name="Tanaka T."/>
            <person name="Numa H."/>
            <person name="Kim J."/>
            <person name="Kawahara Y."/>
            <person name="Wakimoto H."/>
            <person name="Yang C.C."/>
            <person name="Iwamoto M."/>
            <person name="Abe T."/>
            <person name="Yamada Y."/>
            <person name="Muto A."/>
            <person name="Inokuchi H."/>
            <person name="Ikemura T."/>
            <person name="Matsumoto T."/>
            <person name="Sasaki T."/>
            <person name="Itoh T."/>
        </authorList>
    </citation>
    <scope>NUCLEOTIDE SEQUENCE [LARGE SCALE GENOMIC DNA]</scope>
    <source>
        <strain evidence="2">cv. Nipponbare</strain>
    </source>
</reference>
<dbReference type="PaxDb" id="39947-A0A0P0WKG8"/>